<proteinExistence type="predicted"/>
<feature type="signal peptide" evidence="1">
    <location>
        <begin position="1"/>
        <end position="18"/>
    </location>
</feature>
<dbReference type="InterPro" id="IPR014990">
    <property type="entry name" value="DUF1838"/>
</dbReference>
<dbReference type="AlphaFoldDB" id="A0A7G5ILC2"/>
<dbReference type="Proteomes" id="UP000515292">
    <property type="component" value="Chromosome"/>
</dbReference>
<evidence type="ECO:0000313" key="2">
    <source>
        <dbReference type="EMBL" id="QMW24164.1"/>
    </source>
</evidence>
<gene>
    <name evidence="2" type="ORF">H3309_06835</name>
</gene>
<evidence type="ECO:0000313" key="3">
    <source>
        <dbReference type="Proteomes" id="UP000515292"/>
    </source>
</evidence>
<dbReference type="KEGG" id="sand:H3309_06835"/>
<accession>A0A7G5ILC2</accession>
<keyword evidence="3" id="KW-1185">Reference proteome</keyword>
<feature type="chain" id="PRO_5028980994" evidence="1">
    <location>
        <begin position="19"/>
        <end position="303"/>
    </location>
</feature>
<protein>
    <submittedName>
        <fullName evidence="2">DUF1838 family protein</fullName>
    </submittedName>
</protein>
<dbReference type="RefSeq" id="WP_182297987.1">
    <property type="nucleotide sequence ID" value="NZ_CP059851.1"/>
</dbReference>
<organism evidence="2 3">
    <name type="scientific">Sandaracinobacteroides saxicola</name>
    <dbReference type="NCBI Taxonomy" id="2759707"/>
    <lineage>
        <taxon>Bacteria</taxon>
        <taxon>Pseudomonadati</taxon>
        <taxon>Pseudomonadota</taxon>
        <taxon>Alphaproteobacteria</taxon>
        <taxon>Sphingomonadales</taxon>
        <taxon>Sphingosinicellaceae</taxon>
        <taxon>Sandaracinobacteroides</taxon>
    </lineage>
</organism>
<sequence>MLKMLLAAAVVMAAPVVAQPKKMLSFEDGADSIAMFRKVQCSTQDGVQAVYHWSGRVWSRVPGEPDRLLWRVEGMNIRHCVTTPAIDKRGPGMRLISRELMFYLDPKTGEVVDKWTNPWTGKVNEMFHVANDPVNQRPMYAVNAEGRPFSLNARAENGRVFLASEIPLFYKNPLAGDYQDYVGNHYHAMEIFDFNMDEKELRDPRTTTSNAAIAWVRVSDWLPFMEMGSRAGGLIFNATGQKVDGIKGLPAVVQKMIAERYPAYASPPPLDDARPNATTWTEYKKLLDSRRANGAGAPPAKGE</sequence>
<keyword evidence="1" id="KW-0732">Signal</keyword>
<reference evidence="2 3" key="1">
    <citation type="submission" date="2020-07" db="EMBL/GenBank/DDBJ databases">
        <title>Complete genome sequence for Sandaracinobacter sp. M6.</title>
        <authorList>
            <person name="Tang Y."/>
            <person name="Liu Q."/>
            <person name="Guo Z."/>
            <person name="Lei P."/>
            <person name="Huang B."/>
        </authorList>
    </citation>
    <scope>NUCLEOTIDE SEQUENCE [LARGE SCALE GENOMIC DNA]</scope>
    <source>
        <strain evidence="2 3">M6</strain>
    </source>
</reference>
<name>A0A7G5ILC2_9SPHN</name>
<evidence type="ECO:0000256" key="1">
    <source>
        <dbReference type="SAM" id="SignalP"/>
    </source>
</evidence>
<dbReference type="Pfam" id="PF08894">
    <property type="entry name" value="DUF1838"/>
    <property type="match status" value="1"/>
</dbReference>
<dbReference type="EMBL" id="CP059851">
    <property type="protein sequence ID" value="QMW24164.1"/>
    <property type="molecule type" value="Genomic_DNA"/>
</dbReference>